<evidence type="ECO:0000256" key="1">
    <source>
        <dbReference type="ARBA" id="ARBA00001096"/>
    </source>
</evidence>
<evidence type="ECO:0000256" key="3">
    <source>
        <dbReference type="ARBA" id="ARBA00012083"/>
    </source>
</evidence>
<dbReference type="EMBL" id="KZ819192">
    <property type="protein sequence ID" value="PWZ00504.1"/>
    <property type="molecule type" value="Genomic_DNA"/>
</dbReference>
<dbReference type="InterPro" id="IPR014718">
    <property type="entry name" value="GH-type_carb-bd"/>
</dbReference>
<evidence type="ECO:0000256" key="5">
    <source>
        <dbReference type="PIRNR" id="PIRNR016020"/>
    </source>
</evidence>
<dbReference type="OrthoDB" id="1659429at2759"/>
<gene>
    <name evidence="7" type="ORF">BCV70DRAFT_96599</name>
</gene>
<feature type="active site" evidence="6">
    <location>
        <position position="171"/>
    </location>
</feature>
<name>A0A317XQ64_9BASI</name>
<dbReference type="InterPro" id="IPR011013">
    <property type="entry name" value="Gal_mutarotase_sf_dom"/>
</dbReference>
<evidence type="ECO:0000256" key="4">
    <source>
        <dbReference type="ARBA" id="ARBA00023235"/>
    </source>
</evidence>
<dbReference type="PANTHER" id="PTHR11122:SF13">
    <property type="entry name" value="GLUCOSE-6-PHOSPHATE 1-EPIMERASE"/>
    <property type="match status" value="1"/>
</dbReference>
<dbReference type="CDD" id="cd09020">
    <property type="entry name" value="D-hex-6-P-epi_like"/>
    <property type="match status" value="1"/>
</dbReference>
<dbReference type="PIRSF" id="PIRSF016020">
    <property type="entry name" value="PHexose_mutarotase"/>
    <property type="match status" value="1"/>
</dbReference>
<dbReference type="GO" id="GO:0030246">
    <property type="term" value="F:carbohydrate binding"/>
    <property type="evidence" value="ECO:0007669"/>
    <property type="project" value="UniProtKB-UniRule"/>
</dbReference>
<dbReference type="EC" id="5.1.3.15" evidence="3 5"/>
<dbReference type="Proteomes" id="UP000246740">
    <property type="component" value="Unassembled WGS sequence"/>
</dbReference>
<dbReference type="GO" id="GO:0005975">
    <property type="term" value="P:carbohydrate metabolic process"/>
    <property type="evidence" value="ECO:0007669"/>
    <property type="project" value="InterPro"/>
</dbReference>
<evidence type="ECO:0000256" key="6">
    <source>
        <dbReference type="PIRSR" id="PIRSR016020-1"/>
    </source>
</evidence>
<evidence type="ECO:0000313" key="7">
    <source>
        <dbReference type="EMBL" id="PWZ00504.1"/>
    </source>
</evidence>
<dbReference type="InParanoid" id="A0A317XQ64"/>
<dbReference type="GO" id="GO:0047938">
    <property type="term" value="F:glucose-6-phosphate 1-epimerase activity"/>
    <property type="evidence" value="ECO:0007669"/>
    <property type="project" value="UniProtKB-UniRule"/>
</dbReference>
<feature type="active site" evidence="6">
    <location>
        <position position="295"/>
    </location>
</feature>
<keyword evidence="8" id="KW-1185">Reference proteome</keyword>
<reference evidence="7 8" key="1">
    <citation type="journal article" date="2018" name="Mol. Biol. Evol.">
        <title>Broad Genomic Sampling Reveals a Smut Pathogenic Ancestry of the Fungal Clade Ustilaginomycotina.</title>
        <authorList>
            <person name="Kijpornyongpan T."/>
            <person name="Mondo S.J."/>
            <person name="Barry K."/>
            <person name="Sandor L."/>
            <person name="Lee J."/>
            <person name="Lipzen A."/>
            <person name="Pangilinan J."/>
            <person name="LaButti K."/>
            <person name="Hainaut M."/>
            <person name="Henrissat B."/>
            <person name="Grigoriev I.V."/>
            <person name="Spatafora J.W."/>
            <person name="Aime M.C."/>
        </authorList>
    </citation>
    <scope>NUCLEOTIDE SEQUENCE [LARGE SCALE GENOMIC DNA]</scope>
    <source>
        <strain evidence="7 8">MCA 3645</strain>
    </source>
</reference>
<dbReference type="SUPFAM" id="SSF74650">
    <property type="entry name" value="Galactose mutarotase-like"/>
    <property type="match status" value="1"/>
</dbReference>
<dbReference type="Gene3D" id="2.70.98.10">
    <property type="match status" value="1"/>
</dbReference>
<accession>A0A317XQ64</accession>
<dbReference type="AlphaFoldDB" id="A0A317XQ64"/>
<dbReference type="STRING" id="1882483.A0A317XQ64"/>
<comment type="similarity">
    <text evidence="2 5">Belongs to the glucose-6-phosphate 1-epimerase family.</text>
</comment>
<dbReference type="PANTHER" id="PTHR11122">
    <property type="entry name" value="APOSPORY-ASSOCIATED PROTEIN C-RELATED"/>
    <property type="match status" value="1"/>
</dbReference>
<sequence>MPVTLINDGSTVLLELSKSKASAEVRLFGATVTSWKTTGGIERLFLSQKAALDGSAAIRGGIPLVFPVFGPPKDHADAPAVVTKLPKHGFARDHNWAVSNSEPQINQEDRASVTLQLRTSDKSEIKAVWPFDTLLKYTVTLTPNDLVCRLAVEHLSESSASEDMPFHALLHNYFLVPDSTKASIVGLKDLFYIDKVAGGEEGQVTTEEFTIHGEPVDRVHVGKHKHSSPSEGAIDVKLLYNASLLQDPLGRMGKGVEVSRSDNLRETVVWNCAEVGNKGIGDLEEGGWKKYVCVEPGAVRGFQSLAKGQTWVAEQKITAW</sequence>
<comment type="function">
    <text evidence="5">Catalyzes the interconversion between the alpha and beta anomers from at least three hexose 6-phosphate sugars (Glc6P, Gal6P, and Man6P).</text>
</comment>
<dbReference type="InterPro" id="IPR008183">
    <property type="entry name" value="Aldose_1/G6P_1-epimerase"/>
</dbReference>
<keyword evidence="4 5" id="KW-0413">Isomerase</keyword>
<dbReference type="Pfam" id="PF01263">
    <property type="entry name" value="Aldose_epim"/>
    <property type="match status" value="1"/>
</dbReference>
<evidence type="ECO:0000256" key="2">
    <source>
        <dbReference type="ARBA" id="ARBA00005866"/>
    </source>
</evidence>
<comment type="catalytic activity">
    <reaction evidence="1">
        <text>alpha-D-glucose 6-phosphate = beta-D-glucose 6-phosphate</text>
        <dbReference type="Rhea" id="RHEA:16249"/>
        <dbReference type="ChEBI" id="CHEBI:58225"/>
        <dbReference type="ChEBI" id="CHEBI:58247"/>
        <dbReference type="EC" id="5.1.3.15"/>
    </reaction>
</comment>
<evidence type="ECO:0000313" key="8">
    <source>
        <dbReference type="Proteomes" id="UP000246740"/>
    </source>
</evidence>
<dbReference type="GO" id="GO:0005737">
    <property type="term" value="C:cytoplasm"/>
    <property type="evidence" value="ECO:0007669"/>
    <property type="project" value="TreeGrafter"/>
</dbReference>
<protein>
    <recommendedName>
        <fullName evidence="3 5">Glucose-6-phosphate 1-epimerase</fullName>
        <ecNumber evidence="3 5">5.1.3.15</ecNumber>
    </recommendedName>
</protein>
<dbReference type="InterPro" id="IPR025532">
    <property type="entry name" value="G6P_1-epimerase"/>
</dbReference>
<organism evidence="7 8">
    <name type="scientific">Testicularia cyperi</name>
    <dbReference type="NCBI Taxonomy" id="1882483"/>
    <lineage>
        <taxon>Eukaryota</taxon>
        <taxon>Fungi</taxon>
        <taxon>Dikarya</taxon>
        <taxon>Basidiomycota</taxon>
        <taxon>Ustilaginomycotina</taxon>
        <taxon>Ustilaginomycetes</taxon>
        <taxon>Ustilaginales</taxon>
        <taxon>Anthracoideaceae</taxon>
        <taxon>Testicularia</taxon>
    </lineage>
</organism>
<proteinExistence type="inferred from homology"/>